<sequence length="788" mass="85236">MSGGAGDHPLKDDKVYPRPVPAQAHSNSHPFERFRWPMRLFRFRIGQAEDGYSDYSRLRDDRAEWNRRFAEQRLLWSGFAFAAGIALYVLLPEEPDFYAVSALFAAGSIFVLKTYRQSWLLPVSAIVLALVAGIFFADLRTILMDAPRLADARTFTITGRVTNREVTQRGPRLTIDVRDVADLPRGLTRDTFPRRIRLSVPKTSISRTGDAVTVRARLFPPSGPVRPGGYDFSFRAYFEQIGATGFSYGAPEPADLGAPSILLKAKRQLADLRQRISDRIYGLLGAGDRSALAAALLVGNRSGLSAESEEALRQAGLAHILAISGLHMALFAGGTYTVFLMLLSFSQTAALHYPTHRIAAVAALLAAVCYLALSGASVATQRSFIMVFLVFLGVLTGRRGLTLRSVALAGLILLLLAPERLFYPGFQMSFAAVICLVAVYDARRQGKSDRLSKERKGGPFARGLQFVSRWVFGLFLTALIAGTATGLIGTYHFGRIAPYGLIGNMLGMPVFSLIVMPMGGLALILMPLGLASLPLQIMAFGIDLLLAIADWTAGFGSHGGAVPVPGALTTFLATATLFILVLVPGKLKLVSALPFSAAVIAAALSRPPDIQIADKGQLIATRDEGGVMRFHAGRAGFVTENWLQVEGLPGTAFEGHRMAAGQFACDGTGCLYRAYPDRAPASYLPLFGLSGASELDPNIGRTDPLLLAVPKTADALDLDCRLADVIVTSLTVSDDCSAGLVIDRRRRQELGALSIWLVSPQEPVPKSDHARIEYWQAAKTTPPRPWHR</sequence>
<feature type="transmembrane region" description="Helical" evidence="7">
    <location>
        <begin position="562"/>
        <end position="583"/>
    </location>
</feature>
<dbReference type="InterPro" id="IPR052159">
    <property type="entry name" value="Competence_DNA_uptake"/>
</dbReference>
<dbReference type="Proteomes" id="UP000598467">
    <property type="component" value="Unassembled WGS sequence"/>
</dbReference>
<feature type="transmembrane region" description="Helical" evidence="7">
    <location>
        <begin position="74"/>
        <end position="91"/>
    </location>
</feature>
<keyword evidence="5 7" id="KW-0472">Membrane</keyword>
<keyword evidence="4 7" id="KW-1133">Transmembrane helix</keyword>
<dbReference type="NCBIfam" id="TIGR00360">
    <property type="entry name" value="ComEC_N-term"/>
    <property type="match status" value="1"/>
</dbReference>
<feature type="transmembrane region" description="Helical" evidence="7">
    <location>
        <begin position="317"/>
        <end position="343"/>
    </location>
</feature>
<organism evidence="10 11">
    <name type="scientific">Roseibium aggregatum</name>
    <dbReference type="NCBI Taxonomy" id="187304"/>
    <lineage>
        <taxon>Bacteria</taxon>
        <taxon>Pseudomonadati</taxon>
        <taxon>Pseudomonadota</taxon>
        <taxon>Alphaproteobacteria</taxon>
        <taxon>Hyphomicrobiales</taxon>
        <taxon>Stappiaceae</taxon>
        <taxon>Roseibium</taxon>
    </lineage>
</organism>
<evidence type="ECO:0000256" key="4">
    <source>
        <dbReference type="ARBA" id="ARBA00022989"/>
    </source>
</evidence>
<feature type="transmembrane region" description="Helical" evidence="7">
    <location>
        <begin position="470"/>
        <end position="493"/>
    </location>
</feature>
<reference evidence="10" key="1">
    <citation type="submission" date="2020-05" db="EMBL/GenBank/DDBJ databases">
        <title>Identification of trans-AT polyketide cluster in two marine bacteria, producers of a novel glutaramide-containing polyketide sesbanimide D and analogs.</title>
        <authorList>
            <person name="Kacar D."/>
            <person name="Rodriguez P."/>
            <person name="Canedo L."/>
            <person name="Gonzalez E."/>
            <person name="Galan B."/>
            <person name="De La Calle F."/>
            <person name="Garcia J.L."/>
        </authorList>
    </citation>
    <scope>NUCLEOTIDE SEQUENCE</scope>
    <source>
        <strain evidence="10">PHM038</strain>
    </source>
</reference>
<evidence type="ECO:0000256" key="3">
    <source>
        <dbReference type="ARBA" id="ARBA00022692"/>
    </source>
</evidence>
<dbReference type="InterPro" id="IPR004477">
    <property type="entry name" value="ComEC_N"/>
</dbReference>
<evidence type="ECO:0000259" key="8">
    <source>
        <dbReference type="Pfam" id="PF03772"/>
    </source>
</evidence>
<dbReference type="Pfam" id="PF03772">
    <property type="entry name" value="Competence"/>
    <property type="match status" value="1"/>
</dbReference>
<feature type="transmembrane region" description="Helical" evidence="7">
    <location>
        <begin position="355"/>
        <end position="373"/>
    </location>
</feature>
<evidence type="ECO:0000256" key="5">
    <source>
        <dbReference type="ARBA" id="ARBA00023136"/>
    </source>
</evidence>
<feature type="domain" description="ComEC/Rec2-related protein" evidence="8">
    <location>
        <begin position="296"/>
        <end position="584"/>
    </location>
</feature>
<protein>
    <submittedName>
        <fullName evidence="10">ComEC family competence protein</fullName>
    </submittedName>
</protein>
<feature type="transmembrane region" description="Helical" evidence="7">
    <location>
        <begin position="537"/>
        <end position="556"/>
    </location>
</feature>
<dbReference type="AlphaFoldDB" id="A0A926P618"/>
<feature type="region of interest" description="Disordered" evidence="6">
    <location>
        <begin position="1"/>
        <end position="27"/>
    </location>
</feature>
<dbReference type="PANTHER" id="PTHR30619:SF1">
    <property type="entry name" value="RECOMBINATION PROTEIN 2"/>
    <property type="match status" value="1"/>
</dbReference>
<feature type="transmembrane region" description="Helical" evidence="7">
    <location>
        <begin position="505"/>
        <end position="525"/>
    </location>
</feature>
<accession>A0A926P618</accession>
<proteinExistence type="predicted"/>
<dbReference type="GO" id="GO:0005886">
    <property type="term" value="C:plasma membrane"/>
    <property type="evidence" value="ECO:0007669"/>
    <property type="project" value="UniProtKB-SubCell"/>
</dbReference>
<evidence type="ECO:0000313" key="10">
    <source>
        <dbReference type="EMBL" id="MBD1548861.1"/>
    </source>
</evidence>
<comment type="subcellular location">
    <subcellularLocation>
        <location evidence="1">Cell membrane</location>
        <topology evidence="1">Multi-pass membrane protein</topology>
    </subcellularLocation>
</comment>
<feature type="domain" description="DUF4131" evidence="9">
    <location>
        <begin position="99"/>
        <end position="250"/>
    </location>
</feature>
<feature type="transmembrane region" description="Helical" evidence="7">
    <location>
        <begin position="401"/>
        <end position="417"/>
    </location>
</feature>
<name>A0A926P618_9HYPH</name>
<dbReference type="InterPro" id="IPR025405">
    <property type="entry name" value="DUF4131"/>
</dbReference>
<keyword evidence="3 7" id="KW-0812">Transmembrane</keyword>
<evidence type="ECO:0000256" key="2">
    <source>
        <dbReference type="ARBA" id="ARBA00022475"/>
    </source>
</evidence>
<feature type="transmembrane region" description="Helical" evidence="7">
    <location>
        <begin position="119"/>
        <end position="137"/>
    </location>
</feature>
<feature type="transmembrane region" description="Helical" evidence="7">
    <location>
        <begin position="423"/>
        <end position="442"/>
    </location>
</feature>
<comment type="caution">
    <text evidence="10">The sequence shown here is derived from an EMBL/GenBank/DDBJ whole genome shotgun (WGS) entry which is preliminary data.</text>
</comment>
<dbReference type="PANTHER" id="PTHR30619">
    <property type="entry name" value="DNA INTERNALIZATION/COMPETENCE PROTEIN COMEC/REC2"/>
    <property type="match status" value="1"/>
</dbReference>
<dbReference type="EMBL" id="JABFCZ010000027">
    <property type="protein sequence ID" value="MBD1548861.1"/>
    <property type="molecule type" value="Genomic_DNA"/>
</dbReference>
<evidence type="ECO:0000256" key="1">
    <source>
        <dbReference type="ARBA" id="ARBA00004651"/>
    </source>
</evidence>
<evidence type="ECO:0000259" key="9">
    <source>
        <dbReference type="Pfam" id="PF13567"/>
    </source>
</evidence>
<evidence type="ECO:0000256" key="6">
    <source>
        <dbReference type="SAM" id="MobiDB-lite"/>
    </source>
</evidence>
<evidence type="ECO:0000256" key="7">
    <source>
        <dbReference type="SAM" id="Phobius"/>
    </source>
</evidence>
<gene>
    <name evidence="10" type="ORF">HK439_21565</name>
</gene>
<evidence type="ECO:0000313" key="11">
    <source>
        <dbReference type="Proteomes" id="UP000598467"/>
    </source>
</evidence>
<dbReference type="Pfam" id="PF13567">
    <property type="entry name" value="DUF4131"/>
    <property type="match status" value="1"/>
</dbReference>
<dbReference type="RefSeq" id="WP_190293552.1">
    <property type="nucleotide sequence ID" value="NZ_JABFCZ010000027.1"/>
</dbReference>
<keyword evidence="2" id="KW-1003">Cell membrane</keyword>